<feature type="domain" description="DUF6830" evidence="1">
    <location>
        <begin position="706"/>
        <end position="752"/>
    </location>
</feature>
<dbReference type="InParanoid" id="A0A0C2Z406"/>
<dbReference type="InterPro" id="IPR049233">
    <property type="entry name" value="DUF6830"/>
</dbReference>
<dbReference type="Pfam" id="PF20722">
    <property type="entry name" value="DUF6830"/>
    <property type="match status" value="1"/>
</dbReference>
<reference evidence="2 3" key="1">
    <citation type="submission" date="2014-04" db="EMBL/GenBank/DDBJ databases">
        <authorList>
            <consortium name="DOE Joint Genome Institute"/>
            <person name="Kuo A."/>
            <person name="Kohler A."/>
            <person name="Nagy L.G."/>
            <person name="Floudas D."/>
            <person name="Copeland A."/>
            <person name="Barry K.W."/>
            <person name="Cichocki N."/>
            <person name="Veneault-Fourrey C."/>
            <person name="LaButti K."/>
            <person name="Lindquist E.A."/>
            <person name="Lipzen A."/>
            <person name="Lundell T."/>
            <person name="Morin E."/>
            <person name="Murat C."/>
            <person name="Sun H."/>
            <person name="Tunlid A."/>
            <person name="Henrissat B."/>
            <person name="Grigoriev I.V."/>
            <person name="Hibbett D.S."/>
            <person name="Martin F."/>
            <person name="Nordberg H.P."/>
            <person name="Cantor M.N."/>
            <person name="Hua S.X."/>
        </authorList>
    </citation>
    <scope>NUCLEOTIDE SEQUENCE [LARGE SCALE GENOMIC DNA]</scope>
    <source>
        <strain evidence="2 3">Foug A</strain>
    </source>
</reference>
<dbReference type="AlphaFoldDB" id="A0A0C2Z406"/>
<protein>
    <recommendedName>
        <fullName evidence="1">DUF6830 domain-containing protein</fullName>
    </recommendedName>
</protein>
<proteinExistence type="predicted"/>
<keyword evidence="3" id="KW-1185">Reference proteome</keyword>
<sequence>MEASTTCASCDCDGISSCSNCGGIDIICPSCGLRFLSSDALIQHFNTDGVQCISSLEEDFGIPTAEETNVTGQYDGRSDLFGKGETLLERLQTHEHERRRKHLIYYPFADEGKWELAKFLALNLNKTQVSQFLKLRWFDTRAKPSFGTVDQLFGWLGSLPAGPQWQSTKINISGYETTEDARLIWRDGLEVVKDLFSNPMFAKYMTYSPHEVRCGEEREYSEFFTGTCAFAIQAQLPVGSTIVPIILASDKTPVTRQTGGLEMHPVFLTIGNIQSDIRMQATSHTWHCIAFIPSPEFNIHADFQTILLARVFHWSLDVVTASLKVAAKDGTALVDPCGNVRNCYTPLAHPWDLVAFQKVTKSLKLLGVHQPFWHNWMFGDPSYFLNGEILHSGHKFFFNHVLGWCKVAAGSSILDTRFSSLHQRVSFRHFSSGVSRRLQMTGRDHRDIQRSIVPILDGAGTVTDGFIRAVRGLVEFIYRAQDPVHTDSSIAAMQQALADFHSTKQSILDLRARKGSSGVIDHFRIPKLELMLSFWRQIKANGTLMQYSAEVPERLLITHCKTTFQRTSHNTRTYTDQVVEILNREETIRLFDLYLILRQAEHSAIENAIDSEEEEVTTMDPALEFIRVVAPEKESTFRGPRPFRNHFENPNGFISNLGDVALHITVKPDHKALSVVEMQALYQLPDLPTVLSYYIQGSLAHRWDGQVSTWNKFRIQLRSSFRARFVEKSQVVQVYPPSEEHPFGYCDAVLLRRPGNVHICGMSLITSSSIFYS</sequence>
<reference evidence="3" key="2">
    <citation type="submission" date="2015-01" db="EMBL/GenBank/DDBJ databases">
        <title>Evolutionary Origins and Diversification of the Mycorrhizal Mutualists.</title>
        <authorList>
            <consortium name="DOE Joint Genome Institute"/>
            <consortium name="Mycorrhizal Genomics Consortium"/>
            <person name="Kohler A."/>
            <person name="Kuo A."/>
            <person name="Nagy L.G."/>
            <person name="Floudas D."/>
            <person name="Copeland A."/>
            <person name="Barry K.W."/>
            <person name="Cichocki N."/>
            <person name="Veneault-Fourrey C."/>
            <person name="LaButti K."/>
            <person name="Lindquist E.A."/>
            <person name="Lipzen A."/>
            <person name="Lundell T."/>
            <person name="Morin E."/>
            <person name="Murat C."/>
            <person name="Riley R."/>
            <person name="Ohm R."/>
            <person name="Sun H."/>
            <person name="Tunlid A."/>
            <person name="Henrissat B."/>
            <person name="Grigoriev I.V."/>
            <person name="Hibbett D.S."/>
            <person name="Martin F."/>
        </authorList>
    </citation>
    <scope>NUCLEOTIDE SEQUENCE [LARGE SCALE GENOMIC DNA]</scope>
    <source>
        <strain evidence="3">Foug A</strain>
    </source>
</reference>
<name>A0A0C2Z406_9AGAM</name>
<dbReference type="EMBL" id="KN822113">
    <property type="protein sequence ID" value="KIM56643.1"/>
    <property type="molecule type" value="Genomic_DNA"/>
</dbReference>
<dbReference type="Pfam" id="PF18759">
    <property type="entry name" value="Plavaka"/>
    <property type="match status" value="2"/>
</dbReference>
<evidence type="ECO:0000313" key="3">
    <source>
        <dbReference type="Proteomes" id="UP000053989"/>
    </source>
</evidence>
<evidence type="ECO:0000313" key="2">
    <source>
        <dbReference type="EMBL" id="KIM56643.1"/>
    </source>
</evidence>
<dbReference type="OrthoDB" id="2576233at2759"/>
<organism evidence="2 3">
    <name type="scientific">Scleroderma citrinum Foug A</name>
    <dbReference type="NCBI Taxonomy" id="1036808"/>
    <lineage>
        <taxon>Eukaryota</taxon>
        <taxon>Fungi</taxon>
        <taxon>Dikarya</taxon>
        <taxon>Basidiomycota</taxon>
        <taxon>Agaricomycotina</taxon>
        <taxon>Agaricomycetes</taxon>
        <taxon>Agaricomycetidae</taxon>
        <taxon>Boletales</taxon>
        <taxon>Sclerodermatineae</taxon>
        <taxon>Sclerodermataceae</taxon>
        <taxon>Scleroderma</taxon>
    </lineage>
</organism>
<gene>
    <name evidence="2" type="ORF">SCLCIDRAFT_132239</name>
</gene>
<accession>A0A0C2Z406</accession>
<dbReference type="InterPro" id="IPR041078">
    <property type="entry name" value="Plavaka"/>
</dbReference>
<dbReference type="HOGENOM" id="CLU_006344_10_2_1"/>
<dbReference type="Proteomes" id="UP000053989">
    <property type="component" value="Unassembled WGS sequence"/>
</dbReference>
<evidence type="ECO:0000259" key="1">
    <source>
        <dbReference type="Pfam" id="PF20722"/>
    </source>
</evidence>